<proteinExistence type="inferred from homology"/>
<dbReference type="CDD" id="cd07033">
    <property type="entry name" value="TPP_PYR_DXS_TK_like"/>
    <property type="match status" value="1"/>
</dbReference>
<dbReference type="Gene3D" id="3.40.50.920">
    <property type="match status" value="1"/>
</dbReference>
<dbReference type="SUPFAM" id="SSF52922">
    <property type="entry name" value="TK C-terminal domain-like"/>
    <property type="match status" value="1"/>
</dbReference>
<dbReference type="InterPro" id="IPR005475">
    <property type="entry name" value="Transketolase-like_Pyr-bd"/>
</dbReference>
<dbReference type="OrthoDB" id="8732661at2"/>
<gene>
    <name evidence="5" type="ORF">SAMN05444682_11447</name>
</gene>
<dbReference type="AlphaFoldDB" id="A0A1I3U8Q3"/>
<dbReference type="PANTHER" id="PTHR43825">
    <property type="entry name" value="PYRUVATE DEHYDROGENASE E1 COMPONENT"/>
    <property type="match status" value="1"/>
</dbReference>
<feature type="domain" description="Transketolase-like pyrimidine-binding" evidence="4">
    <location>
        <begin position="10"/>
        <end position="175"/>
    </location>
</feature>
<dbReference type="Gene3D" id="3.40.50.970">
    <property type="match status" value="1"/>
</dbReference>
<dbReference type="Proteomes" id="UP000198670">
    <property type="component" value="Unassembled WGS sequence"/>
</dbReference>
<evidence type="ECO:0000256" key="1">
    <source>
        <dbReference type="ARBA" id="ARBA00001964"/>
    </source>
</evidence>
<comment type="similarity">
    <text evidence="2">Belongs to the transketolase family.</text>
</comment>
<dbReference type="RefSeq" id="WP_090631517.1">
    <property type="nucleotide sequence ID" value="NZ_FOQO01000014.1"/>
</dbReference>
<dbReference type="Pfam" id="PF02779">
    <property type="entry name" value="Transket_pyr"/>
    <property type="match status" value="1"/>
</dbReference>
<evidence type="ECO:0000256" key="2">
    <source>
        <dbReference type="ARBA" id="ARBA00007131"/>
    </source>
</evidence>
<dbReference type="STRING" id="1477437.SAMN05444682_11447"/>
<sequence>MKKYTYTDKKDTRSGFGAGLLEVGRKNENVVALCADLVGSLKMNDFIKEFPERFFQIGIAEANMMGIAAGLTIGGKIPYTGTFANFSTGRVYDQIRQSIAYSDKNVKICASHAGLTLGEDGATHQILEDIGLMKMLPGMTVINPCDYNQTKAATIAIADHHGPVYLRFGRPVVPIFTDPDQKFEIGKAWMVNEGADVSIFATGHLVWEAIQAGEQLAEMGIDAEIINIHTIKPLDEEAILKSVAKTGCVVTAEEHNRLGGLGDSVAQVLAKNNPTPQEYVAVDDSFGESGTPAQLMEKYGLNAANIIAAVQRVIKRK</sequence>
<keyword evidence="6" id="KW-1185">Reference proteome</keyword>
<evidence type="ECO:0000313" key="6">
    <source>
        <dbReference type="Proteomes" id="UP000198670"/>
    </source>
</evidence>
<organism evidence="5 6">
    <name type="scientific">Parapedobacter indicus</name>
    <dbReference type="NCBI Taxonomy" id="1477437"/>
    <lineage>
        <taxon>Bacteria</taxon>
        <taxon>Pseudomonadati</taxon>
        <taxon>Bacteroidota</taxon>
        <taxon>Sphingobacteriia</taxon>
        <taxon>Sphingobacteriales</taxon>
        <taxon>Sphingobacteriaceae</taxon>
        <taxon>Parapedobacter</taxon>
    </lineage>
</organism>
<accession>A0A1I3U8Q3</accession>
<dbReference type="InterPro" id="IPR029061">
    <property type="entry name" value="THDP-binding"/>
</dbReference>
<reference evidence="5 6" key="1">
    <citation type="submission" date="2016-10" db="EMBL/GenBank/DDBJ databases">
        <authorList>
            <person name="de Groot N.N."/>
        </authorList>
    </citation>
    <scope>NUCLEOTIDE SEQUENCE [LARGE SCALE GENOMIC DNA]</scope>
    <source>
        <strain evidence="5 6">RK1</strain>
    </source>
</reference>
<dbReference type="EMBL" id="FOQO01000014">
    <property type="protein sequence ID" value="SFJ79302.1"/>
    <property type="molecule type" value="Genomic_DNA"/>
</dbReference>
<dbReference type="FunFam" id="3.40.50.970:FF:000129">
    <property type="entry name" value="Transketolase"/>
    <property type="match status" value="1"/>
</dbReference>
<dbReference type="InterPro" id="IPR051157">
    <property type="entry name" value="PDH/Transketolase"/>
</dbReference>
<evidence type="ECO:0000259" key="4">
    <source>
        <dbReference type="SMART" id="SM00861"/>
    </source>
</evidence>
<protein>
    <submittedName>
        <fullName evidence="5">Transketolase</fullName>
    </submittedName>
</protein>
<evidence type="ECO:0000256" key="3">
    <source>
        <dbReference type="ARBA" id="ARBA00023052"/>
    </source>
</evidence>
<dbReference type="SUPFAM" id="SSF52518">
    <property type="entry name" value="Thiamin diphosphate-binding fold (THDP-binding)"/>
    <property type="match status" value="1"/>
</dbReference>
<dbReference type="PANTHER" id="PTHR43825:SF1">
    <property type="entry name" value="TRANSKETOLASE-LIKE PYRIMIDINE-BINDING DOMAIN-CONTAINING PROTEIN"/>
    <property type="match status" value="1"/>
</dbReference>
<dbReference type="Pfam" id="PF02780">
    <property type="entry name" value="Transketolase_C"/>
    <property type="match status" value="1"/>
</dbReference>
<name>A0A1I3U8Q3_9SPHI</name>
<evidence type="ECO:0000313" key="5">
    <source>
        <dbReference type="EMBL" id="SFJ79302.1"/>
    </source>
</evidence>
<dbReference type="InterPro" id="IPR033248">
    <property type="entry name" value="Transketolase_C"/>
</dbReference>
<comment type="cofactor">
    <cofactor evidence="1">
        <name>thiamine diphosphate</name>
        <dbReference type="ChEBI" id="CHEBI:58937"/>
    </cofactor>
</comment>
<dbReference type="InterPro" id="IPR009014">
    <property type="entry name" value="Transketo_C/PFOR_II"/>
</dbReference>
<dbReference type="SMART" id="SM00861">
    <property type="entry name" value="Transket_pyr"/>
    <property type="match status" value="1"/>
</dbReference>
<keyword evidence="3" id="KW-0786">Thiamine pyrophosphate</keyword>